<feature type="domain" description="DUF668" evidence="1">
    <location>
        <begin position="360"/>
        <end position="452"/>
    </location>
</feature>
<dbReference type="PANTHER" id="PTHR31371">
    <property type="entry name" value="BNAC09G50660D PROTEIN"/>
    <property type="match status" value="1"/>
</dbReference>
<sequence>MRKVKEKGASVGVLAFEVAALMSKAVHHWHALEGVRLNWLRDEAFRLEGVRRLVSDDNDYLLALALAEMTDLLSVLARSVIRLSRRCSDPLLQRFDAAFADLVKNGADPFGFEYAGRKMEFKVKKMERFVAVSAKLYRELELLDERQQNLRRILANPDAYRCHGGVAGVKEKIVWQKQLVKCLREASLWVRTFDYVVRLLGRSLFSIVKRIHQVFGFQPKEKEATVRSTDHYRRSTAGLILCHPPIFRSPYSPDGYAAHVFDSVPLAVNSRAFAGQCLPVRKKWPTRGGVFGECAAGADELPELQQSCISFKISFQRLHTKPLLVHRAHPSNSEDDMVCRNFSLSMIEPRFLQTHAPAATLGAAALALHYANVVMTIEKLAVSPRLIDADERSGLYSILTTSIRAALRDRLRHKAKDSDPSSFCDPALAAQWSTEIARTLEWLAPLAHNMIKWQVERSFEQRRLSPSSSVLLLQTLHFANREKTEGAITDLLVGLDYLWRYGRGTSDKAVAECVCQHQKR</sequence>
<dbReference type="AlphaFoldDB" id="A0AAQ3K4H9"/>
<dbReference type="InterPro" id="IPR007700">
    <property type="entry name" value="DUF668"/>
</dbReference>
<feature type="domain" description="DUF3475" evidence="2">
    <location>
        <begin position="13"/>
        <end position="69"/>
    </location>
</feature>
<evidence type="ECO:0000259" key="2">
    <source>
        <dbReference type="Pfam" id="PF11961"/>
    </source>
</evidence>
<proteinExistence type="predicted"/>
<evidence type="ECO:0008006" key="5">
    <source>
        <dbReference type="Google" id="ProtNLM"/>
    </source>
</evidence>
<evidence type="ECO:0000313" key="3">
    <source>
        <dbReference type="EMBL" id="WOL00830.1"/>
    </source>
</evidence>
<accession>A0AAQ3K4H9</accession>
<dbReference type="Pfam" id="PF11961">
    <property type="entry name" value="DUF3475"/>
    <property type="match status" value="1"/>
</dbReference>
<protein>
    <recommendedName>
        <fullName evidence="5">DUF668 domain-containing protein</fullName>
    </recommendedName>
</protein>
<dbReference type="InterPro" id="IPR021864">
    <property type="entry name" value="DUF3475"/>
</dbReference>
<dbReference type="GO" id="GO:0045927">
    <property type="term" value="P:positive regulation of growth"/>
    <property type="evidence" value="ECO:0007669"/>
    <property type="project" value="InterPro"/>
</dbReference>
<name>A0AAQ3K4H9_9LILI</name>
<organism evidence="3 4">
    <name type="scientific">Canna indica</name>
    <name type="common">Indian-shot</name>
    <dbReference type="NCBI Taxonomy" id="4628"/>
    <lineage>
        <taxon>Eukaryota</taxon>
        <taxon>Viridiplantae</taxon>
        <taxon>Streptophyta</taxon>
        <taxon>Embryophyta</taxon>
        <taxon>Tracheophyta</taxon>
        <taxon>Spermatophyta</taxon>
        <taxon>Magnoliopsida</taxon>
        <taxon>Liliopsida</taxon>
        <taxon>Zingiberales</taxon>
        <taxon>Cannaceae</taxon>
        <taxon>Canna</taxon>
    </lineage>
</organism>
<dbReference type="Pfam" id="PF05003">
    <property type="entry name" value="DUF668"/>
    <property type="match status" value="1"/>
</dbReference>
<dbReference type="Proteomes" id="UP001327560">
    <property type="component" value="Chromosome 3"/>
</dbReference>
<evidence type="ECO:0000313" key="4">
    <source>
        <dbReference type="Proteomes" id="UP001327560"/>
    </source>
</evidence>
<dbReference type="PANTHER" id="PTHR31371:SF20">
    <property type="entry name" value="OS12G0146500 PROTEIN"/>
    <property type="match status" value="1"/>
</dbReference>
<keyword evidence="4" id="KW-1185">Reference proteome</keyword>
<reference evidence="3 4" key="1">
    <citation type="submission" date="2023-10" db="EMBL/GenBank/DDBJ databases">
        <title>Chromosome-scale genome assembly provides insights into flower coloration mechanisms of Canna indica.</title>
        <authorList>
            <person name="Li C."/>
        </authorList>
    </citation>
    <scope>NUCLEOTIDE SEQUENCE [LARGE SCALE GENOMIC DNA]</scope>
    <source>
        <tissue evidence="3">Flower</tissue>
    </source>
</reference>
<dbReference type="EMBL" id="CP136892">
    <property type="protein sequence ID" value="WOL00830.1"/>
    <property type="molecule type" value="Genomic_DNA"/>
</dbReference>
<evidence type="ECO:0000259" key="1">
    <source>
        <dbReference type="Pfam" id="PF05003"/>
    </source>
</evidence>
<gene>
    <name evidence="3" type="ORF">Cni_G09543</name>
</gene>